<proteinExistence type="predicted"/>
<dbReference type="GO" id="GO:0043161">
    <property type="term" value="P:proteasome-mediated ubiquitin-dependent protein catabolic process"/>
    <property type="evidence" value="ECO:0007669"/>
    <property type="project" value="TreeGrafter"/>
</dbReference>
<dbReference type="InterPro" id="IPR011989">
    <property type="entry name" value="ARM-like"/>
</dbReference>
<sequence length="438" mass="48614">MDKLDVESLPGVERLSQPGKKNGEIITIKENFTVFAYQWDDNSKEWKKVGEVVDSQGSESKKVYEGKEYDYVFDVELEDGRPLKLPYNVSENPYMAAQNFINRNELPPYYLDQIANFVMQNTEGAQLTQTADFSDPITGAHRYIPEPVGKSNSSYSSNNATVSDFVVPTNYKAMSSTNFEGVRKKLLQFIESVDENLKENITPEIIDSVCTNASSGKWESIDSAQAEAIITSSFSWPPEYRFPALDLLGAMVLEWTQPLAQDGMSNRICDSTILALETAALEPQSSNFKSVLGGVRLCVRLLSNMLYQQKSRTSVWSSLQAVLTILYRFTNIPNASLQTSVANLLYNLTLYGEETGQAEHAFDVITIIKEIVSNNSNNPKTLAPAVNSLLLTTGILAKKGSLYRDAIKQGIGSSAQSLESVIANPQDQELYGQVSKFF</sequence>
<keyword evidence="8" id="KW-1185">Reference proteome</keyword>
<dbReference type="Pfam" id="PF09070">
    <property type="entry name" value="PFU"/>
    <property type="match status" value="1"/>
</dbReference>
<dbReference type="GO" id="GO:0010992">
    <property type="term" value="P:ubiquitin recycling"/>
    <property type="evidence" value="ECO:0007669"/>
    <property type="project" value="TreeGrafter"/>
</dbReference>
<dbReference type="GO" id="GO:0005634">
    <property type="term" value="C:nucleus"/>
    <property type="evidence" value="ECO:0007669"/>
    <property type="project" value="TreeGrafter"/>
</dbReference>
<keyword evidence="3" id="KW-0853">WD repeat</keyword>
<dbReference type="AlphaFoldDB" id="A0A9W8DU74"/>
<dbReference type="PROSITE" id="PS51394">
    <property type="entry name" value="PFU"/>
    <property type="match status" value="1"/>
</dbReference>
<keyword evidence="2" id="KW-0963">Cytoplasm</keyword>
<dbReference type="SUPFAM" id="SSF48371">
    <property type="entry name" value="ARM repeat"/>
    <property type="match status" value="1"/>
</dbReference>
<reference evidence="7" key="1">
    <citation type="submission" date="2022-07" db="EMBL/GenBank/DDBJ databases">
        <title>Phylogenomic reconstructions and comparative analyses of Kickxellomycotina fungi.</title>
        <authorList>
            <person name="Reynolds N.K."/>
            <person name="Stajich J.E."/>
            <person name="Barry K."/>
            <person name="Grigoriev I.V."/>
            <person name="Crous P."/>
            <person name="Smith M.E."/>
        </authorList>
    </citation>
    <scope>NUCLEOTIDE SEQUENCE</scope>
    <source>
        <strain evidence="7">NBRC 100468</strain>
    </source>
</reference>
<evidence type="ECO:0000256" key="2">
    <source>
        <dbReference type="ARBA" id="ARBA00022490"/>
    </source>
</evidence>
<dbReference type="InterPro" id="IPR015155">
    <property type="entry name" value="PFU"/>
</dbReference>
<keyword evidence="4" id="KW-0677">Repeat</keyword>
<protein>
    <submittedName>
        <fullName evidence="7">WD repeat protein Lub1</fullName>
    </submittedName>
</protein>
<dbReference type="InterPro" id="IPR013535">
    <property type="entry name" value="PUL_dom"/>
</dbReference>
<name>A0A9W8DU74_9FUNG</name>
<feature type="domain" description="PFU" evidence="5">
    <location>
        <begin position="38"/>
        <end position="132"/>
    </location>
</feature>
<comment type="subcellular location">
    <subcellularLocation>
        <location evidence="1">Cytoplasm</location>
    </subcellularLocation>
</comment>
<evidence type="ECO:0000256" key="3">
    <source>
        <dbReference type="ARBA" id="ARBA00022574"/>
    </source>
</evidence>
<evidence type="ECO:0000313" key="7">
    <source>
        <dbReference type="EMBL" id="KAJ1918886.1"/>
    </source>
</evidence>
<evidence type="ECO:0000313" key="8">
    <source>
        <dbReference type="Proteomes" id="UP001150538"/>
    </source>
</evidence>
<evidence type="ECO:0000259" key="5">
    <source>
        <dbReference type="PROSITE" id="PS51394"/>
    </source>
</evidence>
<dbReference type="InterPro" id="IPR038122">
    <property type="entry name" value="PFU_sf"/>
</dbReference>
<dbReference type="Gene3D" id="1.25.10.10">
    <property type="entry name" value="Leucine-rich Repeat Variant"/>
    <property type="match status" value="1"/>
</dbReference>
<organism evidence="7 8">
    <name type="scientific">Mycoemilia scoparia</name>
    <dbReference type="NCBI Taxonomy" id="417184"/>
    <lineage>
        <taxon>Eukaryota</taxon>
        <taxon>Fungi</taxon>
        <taxon>Fungi incertae sedis</taxon>
        <taxon>Zoopagomycota</taxon>
        <taxon>Kickxellomycotina</taxon>
        <taxon>Kickxellomycetes</taxon>
        <taxon>Kickxellales</taxon>
        <taxon>Kickxellaceae</taxon>
        <taxon>Mycoemilia</taxon>
    </lineage>
</organism>
<accession>A0A9W8DU74</accession>
<dbReference type="Pfam" id="PF08324">
    <property type="entry name" value="PUL"/>
    <property type="match status" value="1"/>
</dbReference>
<feature type="domain" description="PUL" evidence="6">
    <location>
        <begin position="165"/>
        <end position="437"/>
    </location>
</feature>
<dbReference type="InterPro" id="IPR016024">
    <property type="entry name" value="ARM-type_fold"/>
</dbReference>
<evidence type="ECO:0000256" key="1">
    <source>
        <dbReference type="ARBA" id="ARBA00004496"/>
    </source>
</evidence>
<dbReference type="GO" id="GO:0005737">
    <property type="term" value="C:cytoplasm"/>
    <property type="evidence" value="ECO:0007669"/>
    <property type="project" value="UniProtKB-SubCell"/>
</dbReference>
<dbReference type="GO" id="GO:0043130">
    <property type="term" value="F:ubiquitin binding"/>
    <property type="evidence" value="ECO:0007669"/>
    <property type="project" value="TreeGrafter"/>
</dbReference>
<gene>
    <name evidence="7" type="primary">lub1</name>
    <name evidence="7" type="ORF">H4219_002336</name>
</gene>
<dbReference type="PANTHER" id="PTHR19849">
    <property type="entry name" value="PHOSPHOLIPASE A-2-ACTIVATING PROTEIN"/>
    <property type="match status" value="1"/>
</dbReference>
<dbReference type="OrthoDB" id="10265988at2759"/>
<dbReference type="EMBL" id="JANBPU010000036">
    <property type="protein sequence ID" value="KAJ1918886.1"/>
    <property type="molecule type" value="Genomic_DNA"/>
</dbReference>
<dbReference type="Gene3D" id="3.10.20.870">
    <property type="entry name" value="PFU (PLAA family ubiquitin binding), C-terminal domain"/>
    <property type="match status" value="1"/>
</dbReference>
<comment type="caution">
    <text evidence="7">The sequence shown here is derived from an EMBL/GenBank/DDBJ whole genome shotgun (WGS) entry which is preliminary data.</text>
</comment>
<dbReference type="Proteomes" id="UP001150538">
    <property type="component" value="Unassembled WGS sequence"/>
</dbReference>
<dbReference type="PANTHER" id="PTHR19849:SF0">
    <property type="entry name" value="PHOSPHOLIPASE A-2-ACTIVATING PROTEIN"/>
    <property type="match status" value="1"/>
</dbReference>
<evidence type="ECO:0000256" key="4">
    <source>
        <dbReference type="ARBA" id="ARBA00022737"/>
    </source>
</evidence>
<evidence type="ECO:0000259" key="6">
    <source>
        <dbReference type="PROSITE" id="PS51396"/>
    </source>
</evidence>
<dbReference type="PROSITE" id="PS51396">
    <property type="entry name" value="PUL"/>
    <property type="match status" value="1"/>
</dbReference>